<evidence type="ECO:0000313" key="1">
    <source>
        <dbReference type="EMBL" id="GME81567.1"/>
    </source>
</evidence>
<organism evidence="1 2">
    <name type="scientific">Ambrosiozyma monospora</name>
    <name type="common">Yeast</name>
    <name type="synonym">Endomycopsis monosporus</name>
    <dbReference type="NCBI Taxonomy" id="43982"/>
    <lineage>
        <taxon>Eukaryota</taxon>
        <taxon>Fungi</taxon>
        <taxon>Dikarya</taxon>
        <taxon>Ascomycota</taxon>
        <taxon>Saccharomycotina</taxon>
        <taxon>Pichiomycetes</taxon>
        <taxon>Pichiales</taxon>
        <taxon>Pichiaceae</taxon>
        <taxon>Ambrosiozyma</taxon>
    </lineage>
</organism>
<dbReference type="EMBL" id="BSXS01003587">
    <property type="protein sequence ID" value="GME81567.1"/>
    <property type="molecule type" value="Genomic_DNA"/>
</dbReference>
<keyword evidence="2" id="KW-1185">Reference proteome</keyword>
<accession>A0ACB5T6P1</accession>
<dbReference type="Proteomes" id="UP001165064">
    <property type="component" value="Unassembled WGS sequence"/>
</dbReference>
<comment type="caution">
    <text evidence="1">The sequence shown here is derived from an EMBL/GenBank/DDBJ whole genome shotgun (WGS) entry which is preliminary data.</text>
</comment>
<name>A0ACB5T6P1_AMBMO</name>
<protein>
    <submittedName>
        <fullName evidence="1">Unnamed protein product</fullName>
    </submittedName>
</protein>
<gene>
    <name evidence="1" type="ORF">Amon02_000502700</name>
</gene>
<reference evidence="1" key="1">
    <citation type="submission" date="2023-04" db="EMBL/GenBank/DDBJ databases">
        <title>Ambrosiozyma monospora NBRC 10751.</title>
        <authorList>
            <person name="Ichikawa N."/>
            <person name="Sato H."/>
            <person name="Tonouchi N."/>
        </authorList>
    </citation>
    <scope>NUCLEOTIDE SEQUENCE</scope>
    <source>
        <strain evidence="1">NBRC 10751</strain>
    </source>
</reference>
<sequence>MAAVSTATPTTPSDVLHECQHNHSHNNDSKPAAYPFKFDKNSTLQDFLKSNKTQMDHLSKTNPEVMQISAHGQSPHTLWIETLPTLSLIKIWLLLLLYNLPLMF</sequence>
<evidence type="ECO:0000313" key="2">
    <source>
        <dbReference type="Proteomes" id="UP001165064"/>
    </source>
</evidence>
<proteinExistence type="predicted"/>